<dbReference type="OrthoDB" id="6903130at2"/>
<comment type="caution">
    <text evidence="1">The sequence shown here is derived from an EMBL/GenBank/DDBJ whole genome shotgun (WGS) entry which is preliminary data.</text>
</comment>
<dbReference type="Proteomes" id="UP000215181">
    <property type="component" value="Unassembled WGS sequence"/>
</dbReference>
<protein>
    <recommendedName>
        <fullName evidence="3">Helix-turn-helix domain-containing protein</fullName>
    </recommendedName>
</protein>
<organism evidence="1 2">
    <name type="scientific">Thauera propionica</name>
    <dbReference type="NCBI Taxonomy" id="2019431"/>
    <lineage>
        <taxon>Bacteria</taxon>
        <taxon>Pseudomonadati</taxon>
        <taxon>Pseudomonadota</taxon>
        <taxon>Betaproteobacteria</taxon>
        <taxon>Rhodocyclales</taxon>
        <taxon>Zoogloeaceae</taxon>
        <taxon>Thauera</taxon>
    </lineage>
</organism>
<accession>A0A235EXB6</accession>
<gene>
    <name evidence="1" type="ORF">CGK74_11950</name>
</gene>
<sequence length="64" mass="7187">MKLYDLQDLADLLGRSPDTIKRDMRCNPLAVPPRVEIPGTRILRWREEDIRAWLASGVRGGGAA</sequence>
<dbReference type="SUPFAM" id="SSF46955">
    <property type="entry name" value="Putative DNA-binding domain"/>
    <property type="match status" value="1"/>
</dbReference>
<proteinExistence type="predicted"/>
<evidence type="ECO:0008006" key="3">
    <source>
        <dbReference type="Google" id="ProtNLM"/>
    </source>
</evidence>
<evidence type="ECO:0000313" key="2">
    <source>
        <dbReference type="Proteomes" id="UP000215181"/>
    </source>
</evidence>
<keyword evidence="2" id="KW-1185">Reference proteome</keyword>
<dbReference type="RefSeq" id="WP_094268698.1">
    <property type="nucleotide sequence ID" value="NZ_NOIH01000013.1"/>
</dbReference>
<reference evidence="1 2" key="1">
    <citation type="submission" date="2017-07" db="EMBL/GenBank/DDBJ databases">
        <title>Thauera sp. KNDSS-Mac4 genome sequence and assembly.</title>
        <authorList>
            <person name="Mayilraj S."/>
        </authorList>
    </citation>
    <scope>NUCLEOTIDE SEQUENCE [LARGE SCALE GENOMIC DNA]</scope>
    <source>
        <strain evidence="1 2">KNDSS-Mac4</strain>
    </source>
</reference>
<name>A0A235EXB6_9RHOO</name>
<dbReference type="EMBL" id="NOIH01000013">
    <property type="protein sequence ID" value="OYD53654.1"/>
    <property type="molecule type" value="Genomic_DNA"/>
</dbReference>
<dbReference type="InterPro" id="IPR009061">
    <property type="entry name" value="DNA-bd_dom_put_sf"/>
</dbReference>
<dbReference type="AlphaFoldDB" id="A0A235EXB6"/>
<evidence type="ECO:0000313" key="1">
    <source>
        <dbReference type="EMBL" id="OYD53654.1"/>
    </source>
</evidence>